<organism evidence="1 2">
    <name type="scientific">Funneliformis geosporum</name>
    <dbReference type="NCBI Taxonomy" id="1117311"/>
    <lineage>
        <taxon>Eukaryota</taxon>
        <taxon>Fungi</taxon>
        <taxon>Fungi incertae sedis</taxon>
        <taxon>Mucoromycota</taxon>
        <taxon>Glomeromycotina</taxon>
        <taxon>Glomeromycetes</taxon>
        <taxon>Glomerales</taxon>
        <taxon>Glomeraceae</taxon>
        <taxon>Funneliformis</taxon>
    </lineage>
</organism>
<name>A0A9W4SA14_9GLOM</name>
<sequence length="277" mass="32273">MSTNKGVSYAENSALQKRRYDIFYVTLSEPGAVQPWRVLFLQCRVLLSHSFGGAVPSETYVRFTSTEINEIINKEMELIPDIDEERLAYINSFAKESTSKIHEALNTQHSKLASETGHEWKEESDTKLLKEETLKDIFIELSRKVDFYEDKIRKINAPGFIHSGIYDTDYNIYMFCDSDLLNTNILQPCEVYADVKNFYKTLDVLVSIIYAKLEIFEIMKIIDLQCWKNKRKVKKVDISISECHPSPKKKKTQAVVIFFCLNLYKTIKQQLENQYKS</sequence>
<keyword evidence="2" id="KW-1185">Reference proteome</keyword>
<dbReference type="Proteomes" id="UP001153678">
    <property type="component" value="Unassembled WGS sequence"/>
</dbReference>
<evidence type="ECO:0000313" key="2">
    <source>
        <dbReference type="Proteomes" id="UP001153678"/>
    </source>
</evidence>
<comment type="caution">
    <text evidence="1">The sequence shown here is derived from an EMBL/GenBank/DDBJ whole genome shotgun (WGS) entry which is preliminary data.</text>
</comment>
<dbReference type="OrthoDB" id="2397721at2759"/>
<dbReference type="EMBL" id="CAMKVN010000011">
    <property type="protein sequence ID" value="CAI2161694.1"/>
    <property type="molecule type" value="Genomic_DNA"/>
</dbReference>
<dbReference type="AlphaFoldDB" id="A0A9W4SA14"/>
<evidence type="ECO:0000313" key="1">
    <source>
        <dbReference type="EMBL" id="CAI2161694.1"/>
    </source>
</evidence>
<proteinExistence type="predicted"/>
<gene>
    <name evidence="1" type="ORF">FWILDA_LOCUS180</name>
</gene>
<reference evidence="1" key="1">
    <citation type="submission" date="2022-08" db="EMBL/GenBank/DDBJ databases">
        <authorList>
            <person name="Kallberg Y."/>
            <person name="Tangrot J."/>
            <person name="Rosling A."/>
        </authorList>
    </citation>
    <scope>NUCLEOTIDE SEQUENCE</scope>
    <source>
        <strain evidence="1">Wild A</strain>
    </source>
</reference>
<protein>
    <submittedName>
        <fullName evidence="1">8615_t:CDS:1</fullName>
    </submittedName>
</protein>
<accession>A0A9W4SA14</accession>